<evidence type="ECO:0000259" key="6">
    <source>
        <dbReference type="Pfam" id="PF01494"/>
    </source>
</evidence>
<proteinExistence type="predicted"/>
<evidence type="ECO:0000256" key="3">
    <source>
        <dbReference type="ARBA" id="ARBA00022827"/>
    </source>
</evidence>
<feature type="domain" description="FAD-binding" evidence="6">
    <location>
        <begin position="4"/>
        <end position="169"/>
    </location>
</feature>
<dbReference type="RefSeq" id="WP_344342545.1">
    <property type="nucleotide sequence ID" value="NZ_BAAAKJ010000332.1"/>
</dbReference>
<evidence type="ECO:0000256" key="1">
    <source>
        <dbReference type="ARBA" id="ARBA00001974"/>
    </source>
</evidence>
<dbReference type="InterPro" id="IPR036188">
    <property type="entry name" value="FAD/NAD-bd_sf"/>
</dbReference>
<keyword evidence="2" id="KW-0285">Flavoprotein</keyword>
<gene>
    <name evidence="7" type="ORF">GCM10009639_57400</name>
</gene>
<dbReference type="SUPFAM" id="SSF54373">
    <property type="entry name" value="FAD-linked reductases, C-terminal domain"/>
    <property type="match status" value="1"/>
</dbReference>
<dbReference type="GO" id="GO:0004497">
    <property type="term" value="F:monooxygenase activity"/>
    <property type="evidence" value="ECO:0007669"/>
    <property type="project" value="UniProtKB-KW"/>
</dbReference>
<evidence type="ECO:0000256" key="2">
    <source>
        <dbReference type="ARBA" id="ARBA00022630"/>
    </source>
</evidence>
<comment type="cofactor">
    <cofactor evidence="1">
        <name>FAD</name>
        <dbReference type="ChEBI" id="CHEBI:57692"/>
    </cofactor>
</comment>
<keyword evidence="4" id="KW-0560">Oxidoreductase</keyword>
<keyword evidence="5 7" id="KW-0503">Monooxygenase</keyword>
<dbReference type="InterPro" id="IPR002938">
    <property type="entry name" value="FAD-bd"/>
</dbReference>
<dbReference type="PANTHER" id="PTHR13789">
    <property type="entry name" value="MONOOXYGENASE"/>
    <property type="match status" value="1"/>
</dbReference>
<evidence type="ECO:0000313" key="8">
    <source>
        <dbReference type="Proteomes" id="UP001499863"/>
    </source>
</evidence>
<dbReference type="Proteomes" id="UP001499863">
    <property type="component" value="Unassembled WGS sequence"/>
</dbReference>
<feature type="domain" description="FAD-binding" evidence="6">
    <location>
        <begin position="278"/>
        <end position="344"/>
    </location>
</feature>
<dbReference type="InterPro" id="IPR050493">
    <property type="entry name" value="FAD-dep_Monooxygenase_BioMet"/>
</dbReference>
<reference evidence="7 8" key="1">
    <citation type="journal article" date="2019" name="Int. J. Syst. Evol. Microbiol.">
        <title>The Global Catalogue of Microorganisms (GCM) 10K type strain sequencing project: providing services to taxonomists for standard genome sequencing and annotation.</title>
        <authorList>
            <consortium name="The Broad Institute Genomics Platform"/>
            <consortium name="The Broad Institute Genome Sequencing Center for Infectious Disease"/>
            <person name="Wu L."/>
            <person name="Ma J."/>
        </authorList>
    </citation>
    <scope>NUCLEOTIDE SEQUENCE [LARGE SCALE GENOMIC DNA]</scope>
    <source>
        <strain evidence="7 8">JCM 12393</strain>
    </source>
</reference>
<accession>A0ABN1YEM1</accession>
<evidence type="ECO:0000313" key="7">
    <source>
        <dbReference type="EMBL" id="GAA1408001.1"/>
    </source>
</evidence>
<dbReference type="PANTHER" id="PTHR13789:SF318">
    <property type="entry name" value="GERANYLGERANYL DIPHOSPHATE REDUCTASE"/>
    <property type="match status" value="1"/>
</dbReference>
<dbReference type="Pfam" id="PF01494">
    <property type="entry name" value="FAD_binding_3"/>
    <property type="match status" value="2"/>
</dbReference>
<keyword evidence="3" id="KW-0274">FAD</keyword>
<dbReference type="NCBIfam" id="NF006021">
    <property type="entry name" value="PRK08163.1"/>
    <property type="match status" value="1"/>
</dbReference>
<sequence>MLHAIVAGGGIGGLATALALANNGHRVTVLERQDVFTEVGAGIQIAPNGFHALNLLGVGAAVRERAVLVDELRLLDALTGERLVVMPVGERYRARFGEPYAVVHRRDLHGPLLRACQNIADVDLVKGAAVREFTQDADRVTVTTTDGRTFTGDLLVGADGIRSTVRAQLLDDGPLRPCGHTIYRTLVPMERVPQRLRRNAVTLWAGPGWHIVHYPVAGGEQLNLAAVLDDGATEAVAGRPTAHETVLSRFPDLDPTPGELLRLGEDWREWVLCDRDPVDVWTRDRVTLMGDAAHPMLQYAAQGACQALEDAVVLGDVLANAPAGDVTDRLAKYEESRRERAGRVQLLAREMGTELYHPAGEQARARDAMLRPLTEDDLHDKVSWLHATPVGAGA</sequence>
<keyword evidence="8" id="KW-1185">Reference proteome</keyword>
<dbReference type="PRINTS" id="PR00420">
    <property type="entry name" value="RNGMNOXGNASE"/>
</dbReference>
<dbReference type="SUPFAM" id="SSF51905">
    <property type="entry name" value="FAD/NAD(P)-binding domain"/>
    <property type="match status" value="1"/>
</dbReference>
<dbReference type="Gene3D" id="3.50.50.60">
    <property type="entry name" value="FAD/NAD(P)-binding domain"/>
    <property type="match status" value="1"/>
</dbReference>
<organism evidence="7 8">
    <name type="scientific">Kitasatospora putterlickiae</name>
    <dbReference type="NCBI Taxonomy" id="221725"/>
    <lineage>
        <taxon>Bacteria</taxon>
        <taxon>Bacillati</taxon>
        <taxon>Actinomycetota</taxon>
        <taxon>Actinomycetes</taxon>
        <taxon>Kitasatosporales</taxon>
        <taxon>Streptomycetaceae</taxon>
        <taxon>Kitasatospora</taxon>
    </lineage>
</organism>
<protein>
    <submittedName>
        <fullName evidence="7">FAD-dependent monooxygenase</fullName>
    </submittedName>
</protein>
<dbReference type="EMBL" id="BAAAKJ010000332">
    <property type="protein sequence ID" value="GAA1408001.1"/>
    <property type="molecule type" value="Genomic_DNA"/>
</dbReference>
<evidence type="ECO:0000256" key="4">
    <source>
        <dbReference type="ARBA" id="ARBA00023002"/>
    </source>
</evidence>
<evidence type="ECO:0000256" key="5">
    <source>
        <dbReference type="ARBA" id="ARBA00023033"/>
    </source>
</evidence>
<name>A0ABN1YEM1_9ACTN</name>
<comment type="caution">
    <text evidence="7">The sequence shown here is derived from an EMBL/GenBank/DDBJ whole genome shotgun (WGS) entry which is preliminary data.</text>
</comment>